<dbReference type="InterPro" id="IPR036322">
    <property type="entry name" value="WD40_repeat_dom_sf"/>
</dbReference>
<organism evidence="6 7">
    <name type="scientific">Coptotermes formosanus</name>
    <name type="common">Formosan subterranean termite</name>
    <dbReference type="NCBI Taxonomy" id="36987"/>
    <lineage>
        <taxon>Eukaryota</taxon>
        <taxon>Metazoa</taxon>
        <taxon>Ecdysozoa</taxon>
        <taxon>Arthropoda</taxon>
        <taxon>Hexapoda</taxon>
        <taxon>Insecta</taxon>
        <taxon>Pterygota</taxon>
        <taxon>Neoptera</taxon>
        <taxon>Polyneoptera</taxon>
        <taxon>Dictyoptera</taxon>
        <taxon>Blattodea</taxon>
        <taxon>Blattoidea</taxon>
        <taxon>Termitoidae</taxon>
        <taxon>Rhinotermitidae</taxon>
        <taxon>Coptotermes</taxon>
    </lineage>
</organism>
<dbReference type="SUPFAM" id="SSF50978">
    <property type="entry name" value="WD40 repeat-like"/>
    <property type="match status" value="1"/>
</dbReference>
<keyword evidence="3" id="KW-0677">Repeat</keyword>
<sequence>MLMQPFTLRQEQSVAQCQNGDRFIPHRCQFNRQGFHCTKILAETLEEEDILKQDISRVYVEEYGKHLQSALNLKHAHPRLLSFCCTSLPEENQPKEVCQWPVRCRRRPLIKQPHQILDLPNFKAEFFLNLLDWGPSNYLAAALHNCVYLYETGDDPIELTAITNGYYSAVKWDFKGEKLIIGTNSSLIEVWNTQNRKLVAHTTCNCIASLASKCIINALAWHPSNKTFVSACSNGTLLLIPLSSFQLQSEQTSIVQAHQGQISSLRCSPDGRFLASSGEDSAVRLWLWPDLTPGVEIIIFDEPVRAIAWHPWKPSYLAIGGSISGAISLWNVNKHTEEAEYILFDSSALLCGLEWSPVTGELVASIWISDPAEGGEQLGRSVIVVLRTLNEVVDRMECCAGQIYYLLWSPDGKEIATVGSDETLRIWYFLGPSSAREKDIWRFLKPLAPATSRLLPCRKRKNQNVSPYTPKISRRSLNSSMEEARYSIHHHSFGCIIR</sequence>
<dbReference type="InterPro" id="IPR015943">
    <property type="entry name" value="WD40/YVTN_repeat-like_dom_sf"/>
</dbReference>
<dbReference type="GO" id="GO:1905786">
    <property type="term" value="P:positive regulation of anaphase-promoting complex-dependent catabolic process"/>
    <property type="evidence" value="ECO:0007669"/>
    <property type="project" value="TreeGrafter"/>
</dbReference>
<dbReference type="AlphaFoldDB" id="A0A6L2PIV2"/>
<dbReference type="InParanoid" id="A0A6L2PIV2"/>
<evidence type="ECO:0000256" key="3">
    <source>
        <dbReference type="ARBA" id="ARBA00022737"/>
    </source>
</evidence>
<dbReference type="InterPro" id="IPR056150">
    <property type="entry name" value="WD40_CDC20-Fz"/>
</dbReference>
<evidence type="ECO:0000256" key="4">
    <source>
        <dbReference type="PROSITE-ProRule" id="PRU00221"/>
    </source>
</evidence>
<feature type="repeat" description="WD" evidence="4">
    <location>
        <begin position="403"/>
        <end position="427"/>
    </location>
</feature>
<evidence type="ECO:0000259" key="5">
    <source>
        <dbReference type="Pfam" id="PF24807"/>
    </source>
</evidence>
<evidence type="ECO:0000313" key="7">
    <source>
        <dbReference type="Proteomes" id="UP000502823"/>
    </source>
</evidence>
<dbReference type="Gene3D" id="2.130.10.10">
    <property type="entry name" value="YVTN repeat-like/Quinoprotein amine dehydrogenase"/>
    <property type="match status" value="1"/>
</dbReference>
<feature type="domain" description="CDC20/Fizzy WD40" evidence="5">
    <location>
        <begin position="117"/>
        <end position="427"/>
    </location>
</feature>
<dbReference type="InterPro" id="IPR033010">
    <property type="entry name" value="Cdc20/Fizzy"/>
</dbReference>
<dbReference type="Pfam" id="PF24807">
    <property type="entry name" value="WD40_CDC20-Fz"/>
    <property type="match status" value="1"/>
</dbReference>
<dbReference type="Proteomes" id="UP000502823">
    <property type="component" value="Unassembled WGS sequence"/>
</dbReference>
<dbReference type="GO" id="GO:1990757">
    <property type="term" value="F:ubiquitin ligase activator activity"/>
    <property type="evidence" value="ECO:0007669"/>
    <property type="project" value="TreeGrafter"/>
</dbReference>
<comment type="caution">
    <text evidence="6">The sequence shown here is derived from an EMBL/GenBank/DDBJ whole genome shotgun (WGS) entry which is preliminary data.</text>
</comment>
<name>A0A6L2PIV2_COPFO</name>
<dbReference type="PROSITE" id="PS50082">
    <property type="entry name" value="WD_REPEATS_2"/>
    <property type="match status" value="2"/>
</dbReference>
<evidence type="ECO:0000313" key="6">
    <source>
        <dbReference type="EMBL" id="GFG32511.1"/>
    </source>
</evidence>
<protein>
    <recommendedName>
        <fullName evidence="5">CDC20/Fizzy WD40 domain-containing protein</fullName>
    </recommendedName>
</protein>
<keyword evidence="2 4" id="KW-0853">WD repeat</keyword>
<reference evidence="7" key="1">
    <citation type="submission" date="2020-01" db="EMBL/GenBank/DDBJ databases">
        <title>Draft genome sequence of the Termite Coptotermes fromosanus.</title>
        <authorList>
            <person name="Itakura S."/>
            <person name="Yosikawa Y."/>
            <person name="Umezawa K."/>
        </authorList>
    </citation>
    <scope>NUCLEOTIDE SEQUENCE [LARGE SCALE GENOMIC DNA]</scope>
</reference>
<gene>
    <name evidence="6" type="ORF">Cfor_06236</name>
</gene>
<dbReference type="GO" id="GO:0005680">
    <property type="term" value="C:anaphase-promoting complex"/>
    <property type="evidence" value="ECO:0007669"/>
    <property type="project" value="TreeGrafter"/>
</dbReference>
<keyword evidence="7" id="KW-1185">Reference proteome</keyword>
<dbReference type="SMART" id="SM00320">
    <property type="entry name" value="WD40"/>
    <property type="match status" value="5"/>
</dbReference>
<proteinExistence type="inferred from homology"/>
<dbReference type="InterPro" id="IPR001680">
    <property type="entry name" value="WD40_rpt"/>
</dbReference>
<dbReference type="PROSITE" id="PS50294">
    <property type="entry name" value="WD_REPEATS_REGION"/>
    <property type="match status" value="1"/>
</dbReference>
<dbReference type="OrthoDB" id="10263272at2759"/>
<evidence type="ECO:0000256" key="2">
    <source>
        <dbReference type="ARBA" id="ARBA00022574"/>
    </source>
</evidence>
<dbReference type="PANTHER" id="PTHR19918">
    <property type="entry name" value="CELL DIVISION CYCLE 20 CDC20 FIZZY -RELATED"/>
    <property type="match status" value="1"/>
</dbReference>
<evidence type="ECO:0000256" key="1">
    <source>
        <dbReference type="ARBA" id="ARBA00006445"/>
    </source>
</evidence>
<comment type="similarity">
    <text evidence="1">Belongs to the WD repeat CDC20/Fizzy family.</text>
</comment>
<accession>A0A6L2PIV2</accession>
<dbReference type="GO" id="GO:0010997">
    <property type="term" value="F:anaphase-promoting complex binding"/>
    <property type="evidence" value="ECO:0007669"/>
    <property type="project" value="InterPro"/>
</dbReference>
<dbReference type="PANTHER" id="PTHR19918:SF52">
    <property type="entry name" value="PROTEIN CORTEX"/>
    <property type="match status" value="1"/>
</dbReference>
<feature type="repeat" description="WD" evidence="4">
    <location>
        <begin position="255"/>
        <end position="286"/>
    </location>
</feature>
<dbReference type="GO" id="GO:0031145">
    <property type="term" value="P:anaphase-promoting complex-dependent catabolic process"/>
    <property type="evidence" value="ECO:0007669"/>
    <property type="project" value="TreeGrafter"/>
</dbReference>
<dbReference type="EMBL" id="BLKM01008101">
    <property type="protein sequence ID" value="GFG32511.1"/>
    <property type="molecule type" value="Genomic_DNA"/>
</dbReference>